<evidence type="ECO:0000313" key="9">
    <source>
        <dbReference type="EMBL" id="KAI1714893.1"/>
    </source>
</evidence>
<dbReference type="Pfam" id="PF00046">
    <property type="entry name" value="Homeodomain"/>
    <property type="match status" value="1"/>
</dbReference>
<accession>A0AAD4R475</accession>
<evidence type="ECO:0000259" key="8">
    <source>
        <dbReference type="PROSITE" id="PS50071"/>
    </source>
</evidence>
<dbReference type="GO" id="GO:0000981">
    <property type="term" value="F:DNA-binding transcription factor activity, RNA polymerase II-specific"/>
    <property type="evidence" value="ECO:0007669"/>
    <property type="project" value="InterPro"/>
</dbReference>
<dbReference type="InterPro" id="IPR017970">
    <property type="entry name" value="Homeobox_CS"/>
</dbReference>
<dbReference type="InterPro" id="IPR000047">
    <property type="entry name" value="HTH_motif"/>
</dbReference>
<organism evidence="9 10">
    <name type="scientific">Ditylenchus destructor</name>
    <dbReference type="NCBI Taxonomy" id="166010"/>
    <lineage>
        <taxon>Eukaryota</taxon>
        <taxon>Metazoa</taxon>
        <taxon>Ecdysozoa</taxon>
        <taxon>Nematoda</taxon>
        <taxon>Chromadorea</taxon>
        <taxon>Rhabditida</taxon>
        <taxon>Tylenchina</taxon>
        <taxon>Tylenchomorpha</taxon>
        <taxon>Sphaerularioidea</taxon>
        <taxon>Anguinidae</taxon>
        <taxon>Anguininae</taxon>
        <taxon>Ditylenchus</taxon>
    </lineage>
</organism>
<feature type="DNA-binding region" description="Homeobox" evidence="5">
    <location>
        <begin position="196"/>
        <end position="255"/>
    </location>
</feature>
<dbReference type="PROSITE" id="PS50071">
    <property type="entry name" value="HOMEOBOX_2"/>
    <property type="match status" value="1"/>
</dbReference>
<dbReference type="Proteomes" id="UP001201812">
    <property type="component" value="Unassembled WGS sequence"/>
</dbReference>
<feature type="region of interest" description="Disordered" evidence="7">
    <location>
        <begin position="1"/>
        <end position="25"/>
    </location>
</feature>
<dbReference type="EMBL" id="JAKKPZ010000012">
    <property type="protein sequence ID" value="KAI1714893.1"/>
    <property type="molecule type" value="Genomic_DNA"/>
</dbReference>
<evidence type="ECO:0000256" key="2">
    <source>
        <dbReference type="ARBA" id="ARBA00023125"/>
    </source>
</evidence>
<dbReference type="PROSITE" id="PS00027">
    <property type="entry name" value="HOMEOBOX_1"/>
    <property type="match status" value="1"/>
</dbReference>
<evidence type="ECO:0000256" key="1">
    <source>
        <dbReference type="ARBA" id="ARBA00004123"/>
    </source>
</evidence>
<keyword evidence="10" id="KW-1185">Reference proteome</keyword>
<protein>
    <submittedName>
        <fullName evidence="9">Homeobox domain-containing protein</fullName>
    </submittedName>
</protein>
<dbReference type="InterPro" id="IPR050394">
    <property type="entry name" value="Homeobox_NK-like"/>
</dbReference>
<dbReference type="InterPro" id="IPR001356">
    <property type="entry name" value="HD"/>
</dbReference>
<dbReference type="CDD" id="cd00086">
    <property type="entry name" value="homeodomain"/>
    <property type="match status" value="1"/>
</dbReference>
<dbReference type="GO" id="GO:0030154">
    <property type="term" value="P:cell differentiation"/>
    <property type="evidence" value="ECO:0007669"/>
    <property type="project" value="TreeGrafter"/>
</dbReference>
<gene>
    <name evidence="9" type="ORF">DdX_08164</name>
</gene>
<keyword evidence="2 5" id="KW-0238">DNA-binding</keyword>
<dbReference type="PANTHER" id="PTHR24340">
    <property type="entry name" value="HOMEOBOX PROTEIN NKX"/>
    <property type="match status" value="1"/>
</dbReference>
<keyword evidence="3 5" id="KW-0371">Homeobox</keyword>
<dbReference type="GO" id="GO:0005634">
    <property type="term" value="C:nucleus"/>
    <property type="evidence" value="ECO:0007669"/>
    <property type="project" value="UniProtKB-SubCell"/>
</dbReference>
<name>A0AAD4R475_9BILA</name>
<feature type="domain" description="Homeobox" evidence="8">
    <location>
        <begin position="194"/>
        <end position="254"/>
    </location>
</feature>
<dbReference type="SUPFAM" id="SSF46689">
    <property type="entry name" value="Homeodomain-like"/>
    <property type="match status" value="1"/>
</dbReference>
<evidence type="ECO:0000256" key="7">
    <source>
        <dbReference type="SAM" id="MobiDB-lite"/>
    </source>
</evidence>
<evidence type="ECO:0000313" key="10">
    <source>
        <dbReference type="Proteomes" id="UP001201812"/>
    </source>
</evidence>
<keyword evidence="4 5" id="KW-0539">Nucleus</keyword>
<dbReference type="InterPro" id="IPR009057">
    <property type="entry name" value="Homeodomain-like_sf"/>
</dbReference>
<comment type="subcellular location">
    <subcellularLocation>
        <location evidence="1 5 6">Nucleus</location>
    </subcellularLocation>
</comment>
<feature type="compositionally biased region" description="Low complexity" evidence="7">
    <location>
        <begin position="1"/>
        <end position="19"/>
    </location>
</feature>
<proteinExistence type="predicted"/>
<comment type="caution">
    <text evidence="9">The sequence shown here is derived from an EMBL/GenBank/DDBJ whole genome shotgun (WGS) entry which is preliminary data.</text>
</comment>
<dbReference type="Gene3D" id="1.10.10.60">
    <property type="entry name" value="Homeodomain-like"/>
    <property type="match status" value="1"/>
</dbReference>
<evidence type="ECO:0000256" key="5">
    <source>
        <dbReference type="PROSITE-ProRule" id="PRU00108"/>
    </source>
</evidence>
<dbReference type="SMART" id="SM00389">
    <property type="entry name" value="HOX"/>
    <property type="match status" value="1"/>
</dbReference>
<dbReference type="AlphaFoldDB" id="A0AAD4R475"/>
<evidence type="ECO:0000256" key="6">
    <source>
        <dbReference type="RuleBase" id="RU000682"/>
    </source>
</evidence>
<dbReference type="GO" id="GO:0000978">
    <property type="term" value="F:RNA polymerase II cis-regulatory region sequence-specific DNA binding"/>
    <property type="evidence" value="ECO:0007669"/>
    <property type="project" value="TreeGrafter"/>
</dbReference>
<dbReference type="PRINTS" id="PR00031">
    <property type="entry name" value="HTHREPRESSR"/>
</dbReference>
<reference evidence="9" key="1">
    <citation type="submission" date="2022-01" db="EMBL/GenBank/DDBJ databases">
        <title>Genome Sequence Resource for Two Populations of Ditylenchus destructor, the Migratory Endoparasitic Phytonematode.</title>
        <authorList>
            <person name="Zhang H."/>
            <person name="Lin R."/>
            <person name="Xie B."/>
        </authorList>
    </citation>
    <scope>NUCLEOTIDE SEQUENCE</scope>
    <source>
        <strain evidence="9">BazhouSP</strain>
    </source>
</reference>
<sequence>MQSPGSNLSSAPANSNNVSCESSHHIPAPLPSNPAIPMPCNPYSWDISAMNHFMNGNSMNFHSLGTSSSASNIPMPNYGINPYGSCGRSDMKAPNPAYMTAAAPMWQFPQLPLRSSSDRSTVIANAPQDPSPPVPTSETLIALEHHHKTNENEQKISTHRKLDLFPGFGHRTPSFLGSDPWPGSEEDLQNGHKKSAQRKRNLFSGVQIGELEDCYRRKNFISCTERNRLADRIGLNPNQVKIWFQNRRYKDKKADKDKAFLLKNQQDQQLSTISVKEGGRRENDTERNGLPDATCVKDEVKESMDGTMKFPGLSENAQSLQQIASSQFPGMTASGMASMISPYQPPTPGLYPPFLYHSAPNMFPHQQLQPPANWAPGYNWAQYHQTYSTTTTGFPGSKPVSY</sequence>
<evidence type="ECO:0000256" key="3">
    <source>
        <dbReference type="ARBA" id="ARBA00023155"/>
    </source>
</evidence>
<evidence type="ECO:0000256" key="4">
    <source>
        <dbReference type="ARBA" id="ARBA00023242"/>
    </source>
</evidence>